<dbReference type="EMBL" id="JBGBPQ010000002">
    <property type="protein sequence ID" value="KAL1528671.1"/>
    <property type="molecule type" value="Genomic_DNA"/>
</dbReference>
<dbReference type="InterPro" id="IPR015797">
    <property type="entry name" value="NUDIX_hydrolase-like_dom_sf"/>
</dbReference>
<proteinExistence type="predicted"/>
<evidence type="ECO:0000259" key="4">
    <source>
        <dbReference type="PROSITE" id="PS51462"/>
    </source>
</evidence>
<evidence type="ECO:0000259" key="3">
    <source>
        <dbReference type="PROSITE" id="PS50157"/>
    </source>
</evidence>
<dbReference type="Pfam" id="PF00293">
    <property type="entry name" value="NUDIX"/>
    <property type="match status" value="1"/>
</dbReference>
<dbReference type="GO" id="GO:0008270">
    <property type="term" value="F:zinc ion binding"/>
    <property type="evidence" value="ECO:0007669"/>
    <property type="project" value="UniProtKB-KW"/>
</dbReference>
<dbReference type="Gene3D" id="3.90.79.10">
    <property type="entry name" value="Nucleoside Triphosphate Pyrophosphohydrolase"/>
    <property type="match status" value="1"/>
</dbReference>
<accession>A0AB34K6P8</accession>
<dbReference type="InterPro" id="IPR051325">
    <property type="entry name" value="Nudix_hydrolase_domain"/>
</dbReference>
<protein>
    <recommendedName>
        <fullName evidence="7">Nudix hydrolase domain-containing protein</fullName>
    </recommendedName>
</protein>
<keyword evidence="2" id="KW-0479">Metal-binding</keyword>
<dbReference type="PROSITE" id="PS50157">
    <property type="entry name" value="ZINC_FINGER_C2H2_2"/>
    <property type="match status" value="1"/>
</dbReference>
<keyword evidence="6" id="KW-1185">Reference proteome</keyword>
<name>A0AB34K6P8_PRYPA</name>
<dbReference type="PANTHER" id="PTHR21340">
    <property type="entry name" value="DIADENOSINE 5,5-P1,P4-TETRAPHOSPHATE PYROPHOSPHOHYDROLASE MUTT"/>
    <property type="match status" value="1"/>
</dbReference>
<comment type="caution">
    <text evidence="5">The sequence shown here is derived from an EMBL/GenBank/DDBJ whole genome shotgun (WGS) entry which is preliminary data.</text>
</comment>
<feature type="domain" description="Nudix hydrolase" evidence="4">
    <location>
        <begin position="198"/>
        <end position="332"/>
    </location>
</feature>
<dbReference type="Proteomes" id="UP001515480">
    <property type="component" value="Unassembled WGS sequence"/>
</dbReference>
<reference evidence="5 6" key="1">
    <citation type="journal article" date="2024" name="Science">
        <title>Giant polyketide synthase enzymes in the biosynthesis of giant marine polyether toxins.</title>
        <authorList>
            <person name="Fallon T.R."/>
            <person name="Shende V.V."/>
            <person name="Wierzbicki I.H."/>
            <person name="Pendleton A.L."/>
            <person name="Watervoot N.F."/>
            <person name="Auber R.P."/>
            <person name="Gonzalez D.J."/>
            <person name="Wisecaver J.H."/>
            <person name="Moore B.S."/>
        </authorList>
    </citation>
    <scope>NUCLEOTIDE SEQUENCE [LARGE SCALE GENOMIC DNA]</scope>
    <source>
        <strain evidence="5 6">12B1</strain>
    </source>
</reference>
<keyword evidence="2" id="KW-0862">Zinc</keyword>
<dbReference type="PANTHER" id="PTHR21340:SF0">
    <property type="entry name" value="BIS(5'-NUCLEOSYL)-TETRAPHOSPHATASE [ASYMMETRICAL]"/>
    <property type="match status" value="1"/>
</dbReference>
<evidence type="ECO:0008006" key="7">
    <source>
        <dbReference type="Google" id="ProtNLM"/>
    </source>
</evidence>
<organism evidence="5 6">
    <name type="scientific">Prymnesium parvum</name>
    <name type="common">Toxic golden alga</name>
    <dbReference type="NCBI Taxonomy" id="97485"/>
    <lineage>
        <taxon>Eukaryota</taxon>
        <taxon>Haptista</taxon>
        <taxon>Haptophyta</taxon>
        <taxon>Prymnesiophyceae</taxon>
        <taxon>Prymnesiales</taxon>
        <taxon>Prymnesiaceae</taxon>
        <taxon>Prymnesium</taxon>
    </lineage>
</organism>
<evidence type="ECO:0000313" key="5">
    <source>
        <dbReference type="EMBL" id="KAL1528671.1"/>
    </source>
</evidence>
<sequence length="386" mass="41231">MATQPRQYVVLLASPKATASLHTAATHVGLLPVVADSADTALALLRSLGEPSLAAVVCSPSAAAASAFWPLLRACQRELPRTFVMVRSATAASDLRLRLELFAAGAMMITPSDAAAAAALTTVARAVRGGGEHACPHCGMGGLTADTLREHMPFHHATHPNCEAADCPLCLAPLRDLPLVVHLQRAHGPPEAREPPPPPYAAFALVVVRRPSDGRFLLVHEVAELSGGRPGYWLPAGRVDAGESLVAAARRECVEEAGVAVEPCGVLRLMAEGKGASRVLRVVLLAVPVESDATPKSIPDFESCGALWCRHEELDQLRPDDFRHLDPVKLFPRVASGELQASSIDTPAWHALEAIVRRLTMDDRSARKELPAVWEDVVATYAKHVW</sequence>
<evidence type="ECO:0000256" key="2">
    <source>
        <dbReference type="PROSITE-ProRule" id="PRU00042"/>
    </source>
</evidence>
<feature type="domain" description="C2H2-type" evidence="3">
    <location>
        <begin position="133"/>
        <end position="160"/>
    </location>
</feature>
<keyword evidence="1" id="KW-0378">Hydrolase</keyword>
<keyword evidence="2" id="KW-0863">Zinc-finger</keyword>
<dbReference type="AlphaFoldDB" id="A0AB34K6P8"/>
<dbReference type="InterPro" id="IPR013087">
    <property type="entry name" value="Znf_C2H2_type"/>
</dbReference>
<dbReference type="GO" id="GO:0004081">
    <property type="term" value="F:bis(5'-nucleosyl)-tetraphosphatase (asymmetrical) activity"/>
    <property type="evidence" value="ECO:0007669"/>
    <property type="project" value="TreeGrafter"/>
</dbReference>
<dbReference type="PROSITE" id="PS51462">
    <property type="entry name" value="NUDIX"/>
    <property type="match status" value="1"/>
</dbReference>
<evidence type="ECO:0000313" key="6">
    <source>
        <dbReference type="Proteomes" id="UP001515480"/>
    </source>
</evidence>
<dbReference type="SUPFAM" id="SSF55811">
    <property type="entry name" value="Nudix"/>
    <property type="match status" value="1"/>
</dbReference>
<evidence type="ECO:0000256" key="1">
    <source>
        <dbReference type="ARBA" id="ARBA00022801"/>
    </source>
</evidence>
<dbReference type="GO" id="GO:0006754">
    <property type="term" value="P:ATP biosynthetic process"/>
    <property type="evidence" value="ECO:0007669"/>
    <property type="project" value="TreeGrafter"/>
</dbReference>
<dbReference type="InterPro" id="IPR000086">
    <property type="entry name" value="NUDIX_hydrolase_dom"/>
</dbReference>
<dbReference type="GO" id="GO:0006167">
    <property type="term" value="P:AMP biosynthetic process"/>
    <property type="evidence" value="ECO:0007669"/>
    <property type="project" value="TreeGrafter"/>
</dbReference>
<gene>
    <name evidence="5" type="ORF">AB1Y20_010007</name>
</gene>